<feature type="transmembrane region" description="Helical" evidence="12">
    <location>
        <begin position="529"/>
        <end position="549"/>
    </location>
</feature>
<feature type="transmembrane region" description="Helical" evidence="12">
    <location>
        <begin position="413"/>
        <end position="438"/>
    </location>
</feature>
<reference evidence="16 17" key="1">
    <citation type="submission" date="2018-07" db="EMBL/GenBank/DDBJ databases">
        <title>Complete genome sequence of Spiroplasma alleghenense PLHS-1 (ATCC 51752).</title>
        <authorList>
            <person name="Chou L."/>
            <person name="Lee T.-Y."/>
            <person name="Tsai Y.-M."/>
            <person name="Kuo C.-H."/>
        </authorList>
    </citation>
    <scope>NUCLEOTIDE SEQUENCE [LARGE SCALE GENOMIC DNA]</scope>
    <source>
        <strain evidence="16 17">PLHS-1</strain>
    </source>
</reference>
<keyword evidence="8" id="KW-0418">Kinase</keyword>
<dbReference type="InterPro" id="IPR050558">
    <property type="entry name" value="PTS_Sugar-Specific_Components"/>
</dbReference>
<feature type="transmembrane region" description="Helical" evidence="12">
    <location>
        <begin position="556"/>
        <end position="577"/>
    </location>
</feature>
<feature type="transmembrane region" description="Helical" evidence="12">
    <location>
        <begin position="269"/>
        <end position="296"/>
    </location>
</feature>
<keyword evidence="10 12" id="KW-0472">Membrane</keyword>
<dbReference type="PROSITE" id="PS51103">
    <property type="entry name" value="PTS_EIIC_TYPE_1"/>
    <property type="match status" value="1"/>
</dbReference>
<evidence type="ECO:0000256" key="12">
    <source>
        <dbReference type="SAM" id="Phobius"/>
    </source>
</evidence>
<keyword evidence="7 12" id="KW-0812">Transmembrane</keyword>
<dbReference type="PANTHER" id="PTHR30175">
    <property type="entry name" value="PHOSPHOTRANSFERASE SYSTEM TRANSPORT PROTEIN"/>
    <property type="match status" value="1"/>
</dbReference>
<keyword evidence="3" id="KW-1003">Cell membrane</keyword>
<dbReference type="PROSITE" id="PS01035">
    <property type="entry name" value="PTS_EIIB_TYPE_1_CYS"/>
    <property type="match status" value="1"/>
</dbReference>
<evidence type="ECO:0000256" key="10">
    <source>
        <dbReference type="ARBA" id="ARBA00023136"/>
    </source>
</evidence>
<dbReference type="Pfam" id="PF00367">
    <property type="entry name" value="PTS_EIIB"/>
    <property type="match status" value="1"/>
</dbReference>
<evidence type="ECO:0000256" key="8">
    <source>
        <dbReference type="ARBA" id="ARBA00022777"/>
    </source>
</evidence>
<evidence type="ECO:0000313" key="17">
    <source>
        <dbReference type="Proteomes" id="UP000254792"/>
    </source>
</evidence>
<dbReference type="InterPro" id="IPR001996">
    <property type="entry name" value="PTS_IIB_1"/>
</dbReference>
<dbReference type="GO" id="GO:0009401">
    <property type="term" value="P:phosphoenolpyruvate-dependent sugar phosphotransferase system"/>
    <property type="evidence" value="ECO:0007669"/>
    <property type="project" value="UniProtKB-KW"/>
</dbReference>
<feature type="domain" description="PTS EIIA type-1" evidence="13">
    <location>
        <begin position="22"/>
        <end position="126"/>
    </location>
</feature>
<proteinExistence type="predicted"/>
<keyword evidence="5" id="KW-0808">Transferase</keyword>
<dbReference type="GO" id="GO:0005886">
    <property type="term" value="C:plasma membrane"/>
    <property type="evidence" value="ECO:0007669"/>
    <property type="project" value="UniProtKB-SubCell"/>
</dbReference>
<dbReference type="InterPro" id="IPR011055">
    <property type="entry name" value="Dup_hybrid_motif"/>
</dbReference>
<evidence type="ECO:0000256" key="4">
    <source>
        <dbReference type="ARBA" id="ARBA00022597"/>
    </source>
</evidence>
<evidence type="ECO:0000313" key="16">
    <source>
        <dbReference type="EMBL" id="AXK51588.1"/>
    </source>
</evidence>
<dbReference type="GO" id="GO:0090563">
    <property type="term" value="F:protein-phosphocysteine-sugar phosphotransferase activity"/>
    <property type="evidence" value="ECO:0007669"/>
    <property type="project" value="TreeGrafter"/>
</dbReference>
<feature type="domain" description="PTS EIIB type-1" evidence="14">
    <location>
        <begin position="172"/>
        <end position="254"/>
    </location>
</feature>
<keyword evidence="4" id="KW-0762">Sugar transport</keyword>
<feature type="domain" description="PTS EIIC type-1" evidence="15">
    <location>
        <begin position="271"/>
        <end position="633"/>
    </location>
</feature>
<dbReference type="PROSITE" id="PS51098">
    <property type="entry name" value="PTS_EIIB_TYPE_1"/>
    <property type="match status" value="1"/>
</dbReference>
<organism evidence="16 17">
    <name type="scientific">Spiroplasma alleghenense</name>
    <dbReference type="NCBI Taxonomy" id="216931"/>
    <lineage>
        <taxon>Bacteria</taxon>
        <taxon>Bacillati</taxon>
        <taxon>Mycoplasmatota</taxon>
        <taxon>Mollicutes</taxon>
        <taxon>Entomoplasmatales</taxon>
        <taxon>Spiroplasmataceae</taxon>
        <taxon>Spiroplasma</taxon>
    </lineage>
</organism>
<comment type="subcellular location">
    <subcellularLocation>
        <location evidence="1">Cell membrane</location>
        <topology evidence="1">Multi-pass membrane protein</topology>
    </subcellularLocation>
</comment>
<evidence type="ECO:0000256" key="1">
    <source>
        <dbReference type="ARBA" id="ARBA00004651"/>
    </source>
</evidence>
<dbReference type="EMBL" id="CP031376">
    <property type="protein sequence ID" value="AXK51588.1"/>
    <property type="molecule type" value="Genomic_DNA"/>
</dbReference>
<name>A0A345Z4Q9_9MOLU</name>
<feature type="transmembrane region" description="Helical" evidence="12">
    <location>
        <begin position="349"/>
        <end position="371"/>
    </location>
</feature>
<keyword evidence="17" id="KW-1185">Reference proteome</keyword>
<evidence type="ECO:0000256" key="6">
    <source>
        <dbReference type="ARBA" id="ARBA00022683"/>
    </source>
</evidence>
<feature type="transmembrane region" description="Helical" evidence="12">
    <location>
        <begin position="458"/>
        <end position="484"/>
    </location>
</feature>
<feature type="transmembrane region" description="Helical" evidence="12">
    <location>
        <begin position="597"/>
        <end position="619"/>
    </location>
</feature>
<dbReference type="KEGG" id="salx:SALLE_v1c09180"/>
<evidence type="ECO:0000256" key="5">
    <source>
        <dbReference type="ARBA" id="ARBA00022679"/>
    </source>
</evidence>
<keyword evidence="2" id="KW-0813">Transport</keyword>
<dbReference type="NCBIfam" id="TIGR00830">
    <property type="entry name" value="PTBA"/>
    <property type="match status" value="1"/>
</dbReference>
<gene>
    <name evidence="16" type="primary">bglP</name>
    <name evidence="16" type="ORF">SALLE_v1c09180</name>
</gene>
<feature type="transmembrane region" description="Helical" evidence="12">
    <location>
        <begin position="496"/>
        <end position="517"/>
    </location>
</feature>
<evidence type="ECO:0000256" key="9">
    <source>
        <dbReference type="ARBA" id="ARBA00022989"/>
    </source>
</evidence>
<dbReference type="InterPro" id="IPR003352">
    <property type="entry name" value="PTS_EIIC"/>
</dbReference>
<dbReference type="OrthoDB" id="400707at2"/>
<dbReference type="SUPFAM" id="SSF51261">
    <property type="entry name" value="Duplicated hybrid motif"/>
    <property type="match status" value="1"/>
</dbReference>
<dbReference type="InterPro" id="IPR013013">
    <property type="entry name" value="PTS_EIIC_1"/>
</dbReference>
<dbReference type="GO" id="GO:0008982">
    <property type="term" value="F:protein-N(PI)-phosphohistidine-sugar phosphotransferase activity"/>
    <property type="evidence" value="ECO:0007669"/>
    <property type="project" value="InterPro"/>
</dbReference>
<evidence type="ECO:0000256" key="2">
    <source>
        <dbReference type="ARBA" id="ARBA00022448"/>
    </source>
</evidence>
<dbReference type="InterPro" id="IPR018113">
    <property type="entry name" value="PTrfase_EIIB_Cys"/>
</dbReference>
<accession>A0A345Z4Q9</accession>
<dbReference type="PROSITE" id="PS51093">
    <property type="entry name" value="PTS_EIIA_TYPE_1"/>
    <property type="match status" value="1"/>
</dbReference>
<dbReference type="Pfam" id="PF00358">
    <property type="entry name" value="PTS_EIIA_1"/>
    <property type="match status" value="1"/>
</dbReference>
<dbReference type="Gene3D" id="2.70.70.10">
    <property type="entry name" value="Glucose Permease (Domain IIA)"/>
    <property type="match status" value="1"/>
</dbReference>
<evidence type="ECO:0000256" key="3">
    <source>
        <dbReference type="ARBA" id="ARBA00022475"/>
    </source>
</evidence>
<dbReference type="Proteomes" id="UP000254792">
    <property type="component" value="Chromosome"/>
</dbReference>
<evidence type="ECO:0000256" key="7">
    <source>
        <dbReference type="ARBA" id="ARBA00022692"/>
    </source>
</evidence>
<evidence type="ECO:0000259" key="14">
    <source>
        <dbReference type="PROSITE" id="PS51098"/>
    </source>
</evidence>
<dbReference type="GO" id="GO:0016301">
    <property type="term" value="F:kinase activity"/>
    <property type="evidence" value="ECO:0007669"/>
    <property type="project" value="UniProtKB-KW"/>
</dbReference>
<dbReference type="CDD" id="cd00212">
    <property type="entry name" value="PTS_IIB_glc"/>
    <property type="match status" value="1"/>
</dbReference>
<dbReference type="PANTHER" id="PTHR30175:SF1">
    <property type="entry name" value="PTS SYSTEM ARBUTIN-, CELLOBIOSE-, AND SALICIN-SPECIFIC EIIBC COMPONENT-RELATED"/>
    <property type="match status" value="1"/>
</dbReference>
<evidence type="ECO:0000259" key="15">
    <source>
        <dbReference type="PROSITE" id="PS51103"/>
    </source>
</evidence>
<feature type="active site" description="Phosphocysteine intermediate; for EIIB activity" evidence="11">
    <location>
        <position position="194"/>
    </location>
</feature>
<feature type="transmembrane region" description="Helical" evidence="12">
    <location>
        <begin position="383"/>
        <end position="401"/>
    </location>
</feature>
<dbReference type="Gene3D" id="3.30.1360.60">
    <property type="entry name" value="Glucose permease domain IIB"/>
    <property type="match status" value="1"/>
</dbReference>
<dbReference type="AlphaFoldDB" id="A0A345Z4Q9"/>
<keyword evidence="6" id="KW-0598">Phosphotransferase system</keyword>
<dbReference type="InterPro" id="IPR001127">
    <property type="entry name" value="PTS_EIIA_1_perm"/>
</dbReference>
<feature type="transmembrane region" description="Helical" evidence="12">
    <location>
        <begin position="316"/>
        <end position="337"/>
    </location>
</feature>
<dbReference type="SUPFAM" id="SSF55604">
    <property type="entry name" value="Glucose permease domain IIB"/>
    <property type="match status" value="1"/>
</dbReference>
<protein>
    <submittedName>
        <fullName evidence="16">PTS system, beta-glucoside-specific IIA component</fullName>
    </submittedName>
</protein>
<dbReference type="Pfam" id="PF02378">
    <property type="entry name" value="PTS_EIIC"/>
    <property type="match status" value="1"/>
</dbReference>
<keyword evidence="9 12" id="KW-1133">Transmembrane helix</keyword>
<dbReference type="InterPro" id="IPR036878">
    <property type="entry name" value="Glu_permease_IIB"/>
</dbReference>
<evidence type="ECO:0000256" key="11">
    <source>
        <dbReference type="PROSITE-ProRule" id="PRU00421"/>
    </source>
</evidence>
<sequence length="772" mass="85200">MKVIKLYAPCDGEINDITAMDDEVFSSKSLGDGFCITPSSNTFYPVFKSGTIPMIFETKHAIYFQNEDINLLMHIGIDTVKLNGQGFSTHKEVGEKFKLTDKIVDVDLKLLKNKNISSQTALVIEEDILKKYQLTKTLTSGVVKAGTLIGQLTLEADDVSLKKSALKAKIINQAASDFLKQVGGPENFSDYRNCLTRLRFTIIDKNLVDSEAISQNRLVKGLVWNGSELQIVIGSEVRKVKNAIDELMNHGSKTITNQGKTKIVWYRRLLQFVVAVVVPCLPLMFYTGLSSGVAALFQQLGWAKPGWEGLGDLDPFSAFLIINSRVGFMLLGVFFGYTTAKYFNANPILALLICLTLSSRLLFGVEWPIIANVFGERNISWKGYENSVLIYIIAVIGYAYLNRWVEKWMPDSVSNIFTPIVSVGVTISVAFFVVGPFVTLFEELLAKGVLVSLKIPFGIGPLIVAFLLQPLVLTGAHLALSTIVMQSMINTGEASIYFVCVGLAAFGQGGAVLGAAIRSKDLAFKRNAYGIFPIATFFGITEPALYAITLPKGKPFVSACTAAGIGGFIAGLLNLEMNNYTGNGVFSALGFNSIANIWIYLALGFGVVGLALVFTLLTYRERPDEFKSVVYLNKHLKNQVKENNQVTLDALNEISLTIQAKQEFINQIENNIILGQKNQEKLNKVNKTQTSSKTSITSEKNQILLTTLENQALSIKNDLDLQLKELTTCQNQWIGEINNLIDSLEFKNEKVKTKVVKKYENKIKSLNLNYGV</sequence>
<evidence type="ECO:0000259" key="13">
    <source>
        <dbReference type="PROSITE" id="PS51093"/>
    </source>
</evidence>
<dbReference type="RefSeq" id="WP_115558482.1">
    <property type="nucleotide sequence ID" value="NZ_CP031376.1"/>
</dbReference>